<dbReference type="KEGG" id="gur:Gura_0751"/>
<evidence type="ECO:0000313" key="2">
    <source>
        <dbReference type="Proteomes" id="UP000006695"/>
    </source>
</evidence>
<dbReference type="InterPro" id="IPR046350">
    <property type="entry name" value="Cystatin_sf"/>
</dbReference>
<evidence type="ECO:0000313" key="1">
    <source>
        <dbReference type="EMBL" id="ABQ24960.1"/>
    </source>
</evidence>
<sequence length="106" mass="11451">MALQHENKHKNIKENIMTTAMAGGWTTFSTNISAQASEVFATATKGLLGVTYTPLAVATQVVAGTNYMFFCNAQVVYPNAPNEAVLMTIFSPLQGDPVIKDITRLL</sequence>
<accession>A5GBU0</accession>
<dbReference type="SUPFAM" id="SSF54403">
    <property type="entry name" value="Cystatin/monellin"/>
    <property type="match status" value="1"/>
</dbReference>
<organism evidence="1 2">
    <name type="scientific">Geotalea uraniireducens (strain Rf4)</name>
    <name type="common">Geobacter uraniireducens</name>
    <dbReference type="NCBI Taxonomy" id="351605"/>
    <lineage>
        <taxon>Bacteria</taxon>
        <taxon>Pseudomonadati</taxon>
        <taxon>Thermodesulfobacteriota</taxon>
        <taxon>Desulfuromonadia</taxon>
        <taxon>Geobacterales</taxon>
        <taxon>Geobacteraceae</taxon>
        <taxon>Geotalea</taxon>
    </lineage>
</organism>
<dbReference type="EMBL" id="CP000698">
    <property type="protein sequence ID" value="ABQ24960.1"/>
    <property type="molecule type" value="Genomic_DNA"/>
</dbReference>
<gene>
    <name evidence="1" type="ordered locus">Gura_0751</name>
</gene>
<dbReference type="Proteomes" id="UP000006695">
    <property type="component" value="Chromosome"/>
</dbReference>
<dbReference type="STRING" id="351605.Gura_0751"/>
<reference evidence="1 2" key="1">
    <citation type="submission" date="2007-05" db="EMBL/GenBank/DDBJ databases">
        <title>Complete sequence of Geobacter uraniireducens Rf4.</title>
        <authorList>
            <consortium name="US DOE Joint Genome Institute"/>
            <person name="Copeland A."/>
            <person name="Lucas S."/>
            <person name="Lapidus A."/>
            <person name="Barry K."/>
            <person name="Detter J.C."/>
            <person name="Glavina del Rio T."/>
            <person name="Hammon N."/>
            <person name="Israni S."/>
            <person name="Dalin E."/>
            <person name="Tice H."/>
            <person name="Pitluck S."/>
            <person name="Chertkov O."/>
            <person name="Brettin T."/>
            <person name="Bruce D."/>
            <person name="Han C."/>
            <person name="Schmutz J."/>
            <person name="Larimer F."/>
            <person name="Land M."/>
            <person name="Hauser L."/>
            <person name="Kyrpides N."/>
            <person name="Mikhailova N."/>
            <person name="Shelobolina E."/>
            <person name="Aklujkar M."/>
            <person name="Lovley D."/>
            <person name="Richardson P."/>
        </authorList>
    </citation>
    <scope>NUCLEOTIDE SEQUENCE [LARGE SCALE GENOMIC DNA]</scope>
    <source>
        <strain evidence="1 2">Rf4</strain>
    </source>
</reference>
<protein>
    <submittedName>
        <fullName evidence="1">Uncharacterized protein</fullName>
    </submittedName>
</protein>
<dbReference type="Gene3D" id="3.10.450.10">
    <property type="match status" value="1"/>
</dbReference>
<dbReference type="HOGENOM" id="CLU_176177_0_0_7"/>
<name>A5GBU0_GEOUR</name>
<keyword evidence="2" id="KW-1185">Reference proteome</keyword>
<proteinExistence type="predicted"/>
<dbReference type="AlphaFoldDB" id="A5GBU0"/>